<dbReference type="InterPro" id="IPR036928">
    <property type="entry name" value="AS_sf"/>
</dbReference>
<feature type="domain" description="Amidase" evidence="3">
    <location>
        <begin position="298"/>
        <end position="732"/>
    </location>
</feature>
<name>A0AA39YJ66_9PEZI</name>
<dbReference type="Gene3D" id="3.90.1300.10">
    <property type="entry name" value="Amidase signature (AS) domain"/>
    <property type="match status" value="1"/>
</dbReference>
<keyword evidence="5" id="KW-1185">Reference proteome</keyword>
<evidence type="ECO:0000313" key="5">
    <source>
        <dbReference type="Proteomes" id="UP001174997"/>
    </source>
</evidence>
<dbReference type="Pfam" id="PF00857">
    <property type="entry name" value="Isochorismatase"/>
    <property type="match status" value="1"/>
</dbReference>
<accession>A0AA39YJ66</accession>
<dbReference type="Gene3D" id="3.40.50.850">
    <property type="entry name" value="Isochorismatase-like"/>
    <property type="match status" value="1"/>
</dbReference>
<sequence length="749" mass="80728">MNATTATETKTILTLPNAKPYALKCPAATTGLIIIDVQRDFVDPGGFGSIQCGNEAVFSRARAIVPGIKKLLDAFRSFGGHVIHTREGHDPSLADLPPAKQLRQISNPVGHHTLGIGDQGPMGKLLVRGEYGHDIVDELTPWPDETVVDKPGKGSFWGTNIHRVLLARGITHLIFTGVTTECCVSTTLRECADRGYQCIVLEDCTQGFDAQQVTTSLDIISGQDGLFGFVGNSSDLFQAIDRVSTTTLTQGSALTPPATPLADKDLRPSIVPLPDQRPPSIDQLLTLYRQGTRCPLEVIKSLYRRINQYQSVDPAVWIHLEPETNAMHEASKLVNQYKGKPLPPLYGIPFSVKDTIDVAGVPTTAACPSYAYTPEVSAPAVQCVLDAGGLFIGKVNLDQLATGLSGCRSPYGSPHSVFSDKHISGGSSSGSCVSVAAGLVSFGLATDTAGSGRVPAAFNGIVGFKPTKGTVSARGLVPACRTLDTITVVAPSIPEARKVWQVIAHHDPEDPYSKLPHTLPTWHIDYRGPRVGGFTFAVPPPSLLQVCAKEYRELFSSAVSTLQSCGGTLKQVDYTPFSVAGDLLYEGSLLHERIHCIGQRFLQSNLPDLHPVIRELFHKAMSNPPSAYDVFRDQALQVQLTREVQAVFDVLRDGVDVLVVPTTTQHPTTEEMEADPLRMNTELGTFTHCANVLDLCGVSVPAGTWLWGQEGDERKMPFGITILGGSGLDAKVFDIAGVLEEEMRERDRG</sequence>
<dbReference type="InterPro" id="IPR000120">
    <property type="entry name" value="Amidase"/>
</dbReference>
<proteinExistence type="inferred from homology"/>
<dbReference type="SUPFAM" id="SSF52499">
    <property type="entry name" value="Isochorismatase-like hydrolases"/>
    <property type="match status" value="1"/>
</dbReference>
<dbReference type="CDD" id="cd00431">
    <property type="entry name" value="cysteine_hydrolases"/>
    <property type="match status" value="1"/>
</dbReference>
<evidence type="ECO:0000259" key="3">
    <source>
        <dbReference type="Pfam" id="PF01425"/>
    </source>
</evidence>
<keyword evidence="4" id="KW-0378">Hydrolase</keyword>
<dbReference type="EMBL" id="JAULSY010000292">
    <property type="protein sequence ID" value="KAK0653304.1"/>
    <property type="molecule type" value="Genomic_DNA"/>
</dbReference>
<dbReference type="InterPro" id="IPR036380">
    <property type="entry name" value="Isochorismatase-like_sf"/>
</dbReference>
<feature type="domain" description="Isochorismatase-like" evidence="2">
    <location>
        <begin position="31"/>
        <end position="220"/>
    </location>
</feature>
<dbReference type="PANTHER" id="PTHR11895:SF169">
    <property type="entry name" value="GLUTAMYL-TRNA(GLN) AMIDOTRANSFERASE"/>
    <property type="match status" value="1"/>
</dbReference>
<protein>
    <submittedName>
        <fullName evidence="4">Hydrolase</fullName>
    </submittedName>
</protein>
<dbReference type="Pfam" id="PF01425">
    <property type="entry name" value="Amidase"/>
    <property type="match status" value="1"/>
</dbReference>
<evidence type="ECO:0000256" key="1">
    <source>
        <dbReference type="ARBA" id="ARBA00006336"/>
    </source>
</evidence>
<dbReference type="GO" id="GO:0016787">
    <property type="term" value="F:hydrolase activity"/>
    <property type="evidence" value="ECO:0007669"/>
    <property type="project" value="UniProtKB-KW"/>
</dbReference>
<dbReference type="Proteomes" id="UP001174997">
    <property type="component" value="Unassembled WGS sequence"/>
</dbReference>
<evidence type="ECO:0000259" key="2">
    <source>
        <dbReference type="Pfam" id="PF00857"/>
    </source>
</evidence>
<reference evidence="4" key="1">
    <citation type="submission" date="2023-06" db="EMBL/GenBank/DDBJ databases">
        <title>Genome-scale phylogeny and comparative genomics of the fungal order Sordariales.</title>
        <authorList>
            <consortium name="Lawrence Berkeley National Laboratory"/>
            <person name="Hensen N."/>
            <person name="Bonometti L."/>
            <person name="Westerberg I."/>
            <person name="Brannstrom I.O."/>
            <person name="Guillou S."/>
            <person name="Cros-Aarteil S."/>
            <person name="Calhoun S."/>
            <person name="Haridas S."/>
            <person name="Kuo A."/>
            <person name="Mondo S."/>
            <person name="Pangilinan J."/>
            <person name="Riley R."/>
            <person name="Labutti K."/>
            <person name="Andreopoulos B."/>
            <person name="Lipzen A."/>
            <person name="Chen C."/>
            <person name="Yanf M."/>
            <person name="Daum C."/>
            <person name="Ng V."/>
            <person name="Clum A."/>
            <person name="Steindorff A."/>
            <person name="Ohm R."/>
            <person name="Martin F."/>
            <person name="Silar P."/>
            <person name="Natvig D."/>
            <person name="Lalanne C."/>
            <person name="Gautier V."/>
            <person name="Ament-Velasquez S.L."/>
            <person name="Kruys A."/>
            <person name="Hutchinson M.I."/>
            <person name="Powell A.J."/>
            <person name="Barry K."/>
            <person name="Miller A.N."/>
            <person name="Grigoriev I.V."/>
            <person name="Debuchy R."/>
            <person name="Gladieux P."/>
            <person name="Thoren M.H."/>
            <person name="Johannesson H."/>
        </authorList>
    </citation>
    <scope>NUCLEOTIDE SEQUENCE</scope>
    <source>
        <strain evidence="4">CBS 307.81</strain>
    </source>
</reference>
<gene>
    <name evidence="4" type="ORF">QBC41DRAFT_288289</name>
</gene>
<comment type="similarity">
    <text evidence="1">Belongs to the isochorismatase family.</text>
</comment>
<dbReference type="InterPro" id="IPR000868">
    <property type="entry name" value="Isochorismatase-like_dom"/>
</dbReference>
<dbReference type="InterPro" id="IPR023631">
    <property type="entry name" value="Amidase_dom"/>
</dbReference>
<dbReference type="PANTHER" id="PTHR11895">
    <property type="entry name" value="TRANSAMIDASE"/>
    <property type="match status" value="1"/>
</dbReference>
<evidence type="ECO:0000313" key="4">
    <source>
        <dbReference type="EMBL" id="KAK0653304.1"/>
    </source>
</evidence>
<dbReference type="SUPFAM" id="SSF75304">
    <property type="entry name" value="Amidase signature (AS) enzymes"/>
    <property type="match status" value="1"/>
</dbReference>
<dbReference type="AlphaFoldDB" id="A0AA39YJ66"/>
<organism evidence="4 5">
    <name type="scientific">Cercophora samala</name>
    <dbReference type="NCBI Taxonomy" id="330535"/>
    <lineage>
        <taxon>Eukaryota</taxon>
        <taxon>Fungi</taxon>
        <taxon>Dikarya</taxon>
        <taxon>Ascomycota</taxon>
        <taxon>Pezizomycotina</taxon>
        <taxon>Sordariomycetes</taxon>
        <taxon>Sordariomycetidae</taxon>
        <taxon>Sordariales</taxon>
        <taxon>Lasiosphaeriaceae</taxon>
        <taxon>Cercophora</taxon>
    </lineage>
</organism>
<dbReference type="Gene3D" id="1.20.58.1700">
    <property type="match status" value="1"/>
</dbReference>
<comment type="caution">
    <text evidence="4">The sequence shown here is derived from an EMBL/GenBank/DDBJ whole genome shotgun (WGS) entry which is preliminary data.</text>
</comment>